<dbReference type="GO" id="GO:0003746">
    <property type="term" value="F:translation elongation factor activity"/>
    <property type="evidence" value="ECO:0007669"/>
    <property type="project" value="UniProtKB-UniRule"/>
</dbReference>
<dbReference type="NCBIfam" id="TIGR00116">
    <property type="entry name" value="tsf"/>
    <property type="match status" value="1"/>
</dbReference>
<accession>A0A518D5L1</accession>
<sequence>MADISAAMVKELREATQLPMMKCKQALVESGGDMQAAMDALRKQGATFMDSRGDRSTEEGRIAQFIDRDKKVAAMIELQVESAPVAGNAEVVALANDLAKQLATGSGAKDAEALWDQPSPSQKGKTLREVRDEIVNKIREVFRVPRIKRVEGLSGGYVHHDGKSAVLLEVEGGDETLARDVSMHIAAMKPQALTVADLDAEAVEREKGIQKDRARAEGKPENIIDKMIEGRMRNFYAENVLLEQPFVKDDKLTVGAVAKGGGMTIKSFTLWKLGEGSES</sequence>
<dbReference type="FunFam" id="1.10.286.20:FF:000001">
    <property type="entry name" value="Elongation factor Ts"/>
    <property type="match status" value="1"/>
</dbReference>
<reference evidence="7 8" key="1">
    <citation type="submission" date="2019-02" db="EMBL/GenBank/DDBJ databases">
        <title>Deep-cultivation of Planctomycetes and their phenomic and genomic characterization uncovers novel biology.</title>
        <authorList>
            <person name="Wiegand S."/>
            <person name="Jogler M."/>
            <person name="Boedeker C."/>
            <person name="Pinto D."/>
            <person name="Vollmers J."/>
            <person name="Rivas-Marin E."/>
            <person name="Kohn T."/>
            <person name="Peeters S.H."/>
            <person name="Heuer A."/>
            <person name="Rast P."/>
            <person name="Oberbeckmann S."/>
            <person name="Bunk B."/>
            <person name="Jeske O."/>
            <person name="Meyerdierks A."/>
            <person name="Storesund J.E."/>
            <person name="Kallscheuer N."/>
            <person name="Luecker S."/>
            <person name="Lage O.M."/>
            <person name="Pohl T."/>
            <person name="Merkel B.J."/>
            <person name="Hornburger P."/>
            <person name="Mueller R.-W."/>
            <person name="Bruemmer F."/>
            <person name="Labrenz M."/>
            <person name="Spormann A.M."/>
            <person name="Op den Camp H."/>
            <person name="Overmann J."/>
            <person name="Amann R."/>
            <person name="Jetten M.S.M."/>
            <person name="Mascher T."/>
            <person name="Medema M.H."/>
            <person name="Devos D.P."/>
            <person name="Kaster A.-K."/>
            <person name="Ovreas L."/>
            <person name="Rohde M."/>
            <person name="Galperin M.Y."/>
            <person name="Jogler C."/>
        </authorList>
    </citation>
    <scope>NUCLEOTIDE SEQUENCE [LARGE SCALE GENOMIC DNA]</scope>
    <source>
        <strain evidence="7 8">Pla175</strain>
    </source>
</reference>
<evidence type="ECO:0000313" key="7">
    <source>
        <dbReference type="EMBL" id="QDU86754.1"/>
    </source>
</evidence>
<dbReference type="FunFam" id="1.10.8.10:FF:000001">
    <property type="entry name" value="Elongation factor Ts"/>
    <property type="match status" value="1"/>
</dbReference>
<evidence type="ECO:0000256" key="3">
    <source>
        <dbReference type="ARBA" id="ARBA00022768"/>
    </source>
</evidence>
<dbReference type="InterPro" id="IPR009060">
    <property type="entry name" value="UBA-like_sf"/>
</dbReference>
<dbReference type="PANTHER" id="PTHR11741">
    <property type="entry name" value="ELONGATION FACTOR TS"/>
    <property type="match status" value="1"/>
</dbReference>
<dbReference type="CDD" id="cd14275">
    <property type="entry name" value="UBA_EF-Ts"/>
    <property type="match status" value="1"/>
</dbReference>
<keyword evidence="4 5" id="KW-0648">Protein biosynthesis</keyword>
<dbReference type="SUPFAM" id="SSF54713">
    <property type="entry name" value="Elongation factor Ts (EF-Ts), dimerisation domain"/>
    <property type="match status" value="2"/>
</dbReference>
<comment type="similarity">
    <text evidence="1 5">Belongs to the EF-Ts family.</text>
</comment>
<keyword evidence="8" id="KW-1185">Reference proteome</keyword>
<comment type="subcellular location">
    <subcellularLocation>
        <location evidence="5">Cytoplasm</location>
    </subcellularLocation>
</comment>
<dbReference type="KEGG" id="pnd:Pla175_01040"/>
<comment type="caution">
    <text evidence="5">Lacks conserved residue(s) required for the propagation of feature annotation.</text>
</comment>
<evidence type="ECO:0000256" key="4">
    <source>
        <dbReference type="ARBA" id="ARBA00022917"/>
    </source>
</evidence>
<dbReference type="HAMAP" id="MF_00050">
    <property type="entry name" value="EF_Ts"/>
    <property type="match status" value="1"/>
</dbReference>
<dbReference type="InterPro" id="IPR001816">
    <property type="entry name" value="Transl_elong_EFTs/EF1B"/>
</dbReference>
<organism evidence="7 8">
    <name type="scientific">Pirellulimonas nuda</name>
    <dbReference type="NCBI Taxonomy" id="2528009"/>
    <lineage>
        <taxon>Bacteria</taxon>
        <taxon>Pseudomonadati</taxon>
        <taxon>Planctomycetota</taxon>
        <taxon>Planctomycetia</taxon>
        <taxon>Pirellulales</taxon>
        <taxon>Lacipirellulaceae</taxon>
        <taxon>Pirellulimonas</taxon>
    </lineage>
</organism>
<dbReference type="Gene3D" id="1.10.286.20">
    <property type="match status" value="1"/>
</dbReference>
<name>A0A518D5L1_9BACT</name>
<comment type="function">
    <text evidence="5">Associates with the EF-Tu.GDP complex and induces the exchange of GDP to GTP. It remains bound to the aminoacyl-tRNA.EF-Tu.GTP complex up to the GTP hydrolysis stage on the ribosome.</text>
</comment>
<dbReference type="InterPro" id="IPR036402">
    <property type="entry name" value="EF-Ts_dimer_sf"/>
</dbReference>
<dbReference type="InterPro" id="IPR014039">
    <property type="entry name" value="Transl_elong_EFTs/EF1B_dimer"/>
</dbReference>
<feature type="domain" description="Translation elongation factor EFTs/EF1B dimerisation" evidence="6">
    <location>
        <begin position="73"/>
        <end position="275"/>
    </location>
</feature>
<evidence type="ECO:0000256" key="1">
    <source>
        <dbReference type="ARBA" id="ARBA00005532"/>
    </source>
</evidence>
<keyword evidence="5" id="KW-0963">Cytoplasm</keyword>
<dbReference type="RefSeq" id="WP_145280267.1">
    <property type="nucleotide sequence ID" value="NZ_CP036291.1"/>
</dbReference>
<dbReference type="GO" id="GO:0005737">
    <property type="term" value="C:cytoplasm"/>
    <property type="evidence" value="ECO:0007669"/>
    <property type="project" value="UniProtKB-SubCell"/>
</dbReference>
<dbReference type="OrthoDB" id="9808348at2"/>
<keyword evidence="3 5" id="KW-0251">Elongation factor</keyword>
<evidence type="ECO:0000256" key="5">
    <source>
        <dbReference type="HAMAP-Rule" id="MF_00050"/>
    </source>
</evidence>
<evidence type="ECO:0000259" key="6">
    <source>
        <dbReference type="Pfam" id="PF00889"/>
    </source>
</evidence>
<dbReference type="Proteomes" id="UP000317429">
    <property type="component" value="Chromosome"/>
</dbReference>
<proteinExistence type="inferred from homology"/>
<dbReference type="Gene3D" id="1.10.8.10">
    <property type="entry name" value="DNA helicase RuvA subunit, C-terminal domain"/>
    <property type="match status" value="1"/>
</dbReference>
<evidence type="ECO:0000313" key="8">
    <source>
        <dbReference type="Proteomes" id="UP000317429"/>
    </source>
</evidence>
<dbReference type="EMBL" id="CP036291">
    <property type="protein sequence ID" value="QDU86754.1"/>
    <property type="molecule type" value="Genomic_DNA"/>
</dbReference>
<dbReference type="SUPFAM" id="SSF46934">
    <property type="entry name" value="UBA-like"/>
    <property type="match status" value="1"/>
</dbReference>
<dbReference type="AlphaFoldDB" id="A0A518D5L1"/>
<protein>
    <recommendedName>
        <fullName evidence="2 5">Elongation factor Ts</fullName>
        <shortName evidence="5">EF-Ts</shortName>
    </recommendedName>
</protein>
<gene>
    <name evidence="5 7" type="primary">tsf</name>
    <name evidence="7" type="ORF">Pla175_01040</name>
</gene>
<dbReference type="Gene3D" id="3.30.479.20">
    <property type="entry name" value="Elongation factor Ts, dimerisation domain"/>
    <property type="match status" value="2"/>
</dbReference>
<dbReference type="PANTHER" id="PTHR11741:SF0">
    <property type="entry name" value="ELONGATION FACTOR TS, MITOCHONDRIAL"/>
    <property type="match status" value="1"/>
</dbReference>
<evidence type="ECO:0000256" key="2">
    <source>
        <dbReference type="ARBA" id="ARBA00016956"/>
    </source>
</evidence>
<dbReference type="Pfam" id="PF00889">
    <property type="entry name" value="EF_TS"/>
    <property type="match status" value="1"/>
</dbReference>